<gene>
    <name evidence="2" type="ORF">IAD22_03310</name>
</gene>
<comment type="caution">
    <text evidence="2">The sequence shown here is derived from an EMBL/GenBank/DDBJ whole genome shotgun (WGS) entry which is preliminary data.</text>
</comment>
<accession>A0A9D1LXW7</accession>
<dbReference type="Proteomes" id="UP000824118">
    <property type="component" value="Unassembled WGS sequence"/>
</dbReference>
<feature type="transmembrane region" description="Helical" evidence="1">
    <location>
        <begin position="91"/>
        <end position="114"/>
    </location>
</feature>
<feature type="transmembrane region" description="Helical" evidence="1">
    <location>
        <begin position="56"/>
        <end position="79"/>
    </location>
</feature>
<reference evidence="2" key="1">
    <citation type="submission" date="2020-10" db="EMBL/GenBank/DDBJ databases">
        <authorList>
            <person name="Gilroy R."/>
        </authorList>
    </citation>
    <scope>NUCLEOTIDE SEQUENCE</scope>
    <source>
        <strain evidence="2">ChiGjej1B1-1684</strain>
    </source>
</reference>
<sequence>MFNWEYNFLEKHLGKTKFWKLYEGNRVFRYIFKVLAVILMFLLLCANFYIKNMIGILEIPVSIIVIFIYIFLLAMVVNIRSDTTLMVALRFFLDSVIILAMVGLLCFLITNNIFPRLIL</sequence>
<evidence type="ECO:0000313" key="3">
    <source>
        <dbReference type="Proteomes" id="UP000824118"/>
    </source>
</evidence>
<keyword evidence="1" id="KW-0812">Transmembrane</keyword>
<dbReference type="EMBL" id="DVNG01000044">
    <property type="protein sequence ID" value="HIU50022.1"/>
    <property type="molecule type" value="Genomic_DNA"/>
</dbReference>
<evidence type="ECO:0000256" key="1">
    <source>
        <dbReference type="SAM" id="Phobius"/>
    </source>
</evidence>
<dbReference type="AlphaFoldDB" id="A0A9D1LXW7"/>
<feature type="transmembrane region" description="Helical" evidence="1">
    <location>
        <begin position="30"/>
        <end position="50"/>
    </location>
</feature>
<keyword evidence="1" id="KW-1133">Transmembrane helix</keyword>
<organism evidence="2 3">
    <name type="scientific">Candidatus Limousia pullorum</name>
    <dbReference type="NCBI Taxonomy" id="2840860"/>
    <lineage>
        <taxon>Bacteria</taxon>
        <taxon>Bacillati</taxon>
        <taxon>Bacillota</taxon>
        <taxon>Clostridia</taxon>
        <taxon>Eubacteriales</taxon>
        <taxon>Oscillospiraceae</taxon>
        <taxon>Oscillospiraceae incertae sedis</taxon>
        <taxon>Candidatus Limousia</taxon>
    </lineage>
</organism>
<keyword evidence="1" id="KW-0472">Membrane</keyword>
<name>A0A9D1LXW7_9FIRM</name>
<reference evidence="2" key="2">
    <citation type="journal article" date="2021" name="PeerJ">
        <title>Extensive microbial diversity within the chicken gut microbiome revealed by metagenomics and culture.</title>
        <authorList>
            <person name="Gilroy R."/>
            <person name="Ravi A."/>
            <person name="Getino M."/>
            <person name="Pursley I."/>
            <person name="Horton D.L."/>
            <person name="Alikhan N.F."/>
            <person name="Baker D."/>
            <person name="Gharbi K."/>
            <person name="Hall N."/>
            <person name="Watson M."/>
            <person name="Adriaenssens E.M."/>
            <person name="Foster-Nyarko E."/>
            <person name="Jarju S."/>
            <person name="Secka A."/>
            <person name="Antonio M."/>
            <person name="Oren A."/>
            <person name="Chaudhuri R.R."/>
            <person name="La Ragione R."/>
            <person name="Hildebrand F."/>
            <person name="Pallen M.J."/>
        </authorList>
    </citation>
    <scope>NUCLEOTIDE SEQUENCE</scope>
    <source>
        <strain evidence="2">ChiGjej1B1-1684</strain>
    </source>
</reference>
<protein>
    <submittedName>
        <fullName evidence="2">Uncharacterized protein</fullName>
    </submittedName>
</protein>
<evidence type="ECO:0000313" key="2">
    <source>
        <dbReference type="EMBL" id="HIU50022.1"/>
    </source>
</evidence>
<proteinExistence type="predicted"/>